<dbReference type="InterPro" id="IPR020449">
    <property type="entry name" value="Tscrpt_reg_AraC-type_HTH"/>
</dbReference>
<gene>
    <name evidence="7" type="ORF">D7Z94_18190</name>
</gene>
<dbReference type="InterPro" id="IPR018062">
    <property type="entry name" value="HTH_AraC-typ_CS"/>
</dbReference>
<dbReference type="Pfam" id="PF12833">
    <property type="entry name" value="HTH_18"/>
    <property type="match status" value="1"/>
</dbReference>
<feature type="transmembrane region" description="Helical" evidence="4">
    <location>
        <begin position="185"/>
        <end position="203"/>
    </location>
</feature>
<protein>
    <submittedName>
        <fullName evidence="7">Helix-turn-helix domain-containing protein</fullName>
    </submittedName>
</protein>
<feature type="chain" id="PRO_5017408614" evidence="5">
    <location>
        <begin position="25"/>
        <end position="457"/>
    </location>
</feature>
<reference evidence="7 8" key="1">
    <citation type="submission" date="2018-10" db="EMBL/GenBank/DDBJ databases">
        <title>Ulvibacterium marinum gen. nov., sp. nov., a novel marine bacterium of the family Flavobacteriaceae, isolated from a culture of the green alga Ulva prolifera.</title>
        <authorList>
            <person name="Zhang Z."/>
        </authorList>
    </citation>
    <scope>NUCLEOTIDE SEQUENCE [LARGE SCALE GENOMIC DNA]</scope>
    <source>
        <strain evidence="7 8">CCMM003</strain>
    </source>
</reference>
<name>A0A3B0C680_9FLAO</name>
<dbReference type="SUPFAM" id="SSF46689">
    <property type="entry name" value="Homeodomain-like"/>
    <property type="match status" value="1"/>
</dbReference>
<dbReference type="PANTHER" id="PTHR43280:SF29">
    <property type="entry name" value="ARAC-FAMILY TRANSCRIPTIONAL REGULATOR"/>
    <property type="match status" value="1"/>
</dbReference>
<dbReference type="InterPro" id="IPR009057">
    <property type="entry name" value="Homeodomain-like_sf"/>
</dbReference>
<dbReference type="Gene3D" id="1.10.10.60">
    <property type="entry name" value="Homeodomain-like"/>
    <property type="match status" value="2"/>
</dbReference>
<dbReference type="AlphaFoldDB" id="A0A3B0C680"/>
<evidence type="ECO:0000256" key="4">
    <source>
        <dbReference type="SAM" id="Phobius"/>
    </source>
</evidence>
<dbReference type="EMBL" id="RBCJ01000003">
    <property type="protein sequence ID" value="RKN80168.1"/>
    <property type="molecule type" value="Genomic_DNA"/>
</dbReference>
<dbReference type="Proteomes" id="UP000276603">
    <property type="component" value="Unassembled WGS sequence"/>
</dbReference>
<dbReference type="OrthoDB" id="6283866at2"/>
<keyword evidence="2" id="KW-0238">DNA-binding</keyword>
<feature type="transmembrane region" description="Helical" evidence="4">
    <location>
        <begin position="152"/>
        <end position="173"/>
    </location>
</feature>
<dbReference type="RefSeq" id="WP_120712977.1">
    <property type="nucleotide sequence ID" value="NZ_RBCJ01000003.1"/>
</dbReference>
<evidence type="ECO:0000313" key="7">
    <source>
        <dbReference type="EMBL" id="RKN80168.1"/>
    </source>
</evidence>
<evidence type="ECO:0000256" key="5">
    <source>
        <dbReference type="SAM" id="SignalP"/>
    </source>
</evidence>
<keyword evidence="5" id="KW-0732">Signal</keyword>
<keyword evidence="4" id="KW-1133">Transmembrane helix</keyword>
<dbReference type="PROSITE" id="PS01124">
    <property type="entry name" value="HTH_ARAC_FAMILY_2"/>
    <property type="match status" value="1"/>
</dbReference>
<comment type="caution">
    <text evidence="7">The sequence shown here is derived from an EMBL/GenBank/DDBJ whole genome shotgun (WGS) entry which is preliminary data.</text>
</comment>
<feature type="transmembrane region" description="Helical" evidence="4">
    <location>
        <begin position="268"/>
        <end position="290"/>
    </location>
</feature>
<proteinExistence type="predicted"/>
<feature type="domain" description="HTH araC/xylS-type" evidence="6">
    <location>
        <begin position="352"/>
        <end position="453"/>
    </location>
</feature>
<feature type="transmembrane region" description="Helical" evidence="4">
    <location>
        <begin position="94"/>
        <end position="113"/>
    </location>
</feature>
<dbReference type="GO" id="GO:0003700">
    <property type="term" value="F:DNA-binding transcription factor activity"/>
    <property type="evidence" value="ECO:0007669"/>
    <property type="project" value="InterPro"/>
</dbReference>
<dbReference type="PROSITE" id="PS00041">
    <property type="entry name" value="HTH_ARAC_FAMILY_1"/>
    <property type="match status" value="1"/>
</dbReference>
<keyword evidence="4" id="KW-0812">Transmembrane</keyword>
<evidence type="ECO:0000313" key="8">
    <source>
        <dbReference type="Proteomes" id="UP000276603"/>
    </source>
</evidence>
<evidence type="ECO:0000256" key="1">
    <source>
        <dbReference type="ARBA" id="ARBA00023015"/>
    </source>
</evidence>
<keyword evidence="8" id="KW-1185">Reference proteome</keyword>
<feature type="transmembrane region" description="Helical" evidence="4">
    <location>
        <begin position="296"/>
        <end position="315"/>
    </location>
</feature>
<dbReference type="PANTHER" id="PTHR43280">
    <property type="entry name" value="ARAC-FAMILY TRANSCRIPTIONAL REGULATOR"/>
    <property type="match status" value="1"/>
</dbReference>
<feature type="signal peptide" evidence="5">
    <location>
        <begin position="1"/>
        <end position="24"/>
    </location>
</feature>
<accession>A0A3B0C680</accession>
<keyword evidence="4" id="KW-0472">Membrane</keyword>
<dbReference type="GO" id="GO:0043565">
    <property type="term" value="F:sequence-specific DNA binding"/>
    <property type="evidence" value="ECO:0007669"/>
    <property type="project" value="InterPro"/>
</dbReference>
<dbReference type="InterPro" id="IPR018060">
    <property type="entry name" value="HTH_AraC"/>
</dbReference>
<evidence type="ECO:0000256" key="3">
    <source>
        <dbReference type="ARBA" id="ARBA00023163"/>
    </source>
</evidence>
<dbReference type="PRINTS" id="PR00032">
    <property type="entry name" value="HTHARAC"/>
</dbReference>
<organism evidence="7 8">
    <name type="scientific">Ulvibacterium marinum</name>
    <dbReference type="NCBI Taxonomy" id="2419782"/>
    <lineage>
        <taxon>Bacteria</taxon>
        <taxon>Pseudomonadati</taxon>
        <taxon>Bacteroidota</taxon>
        <taxon>Flavobacteriia</taxon>
        <taxon>Flavobacteriales</taxon>
        <taxon>Flavobacteriaceae</taxon>
        <taxon>Ulvibacterium</taxon>
    </lineage>
</organism>
<dbReference type="SMART" id="SM00342">
    <property type="entry name" value="HTH_ARAC"/>
    <property type="match status" value="1"/>
</dbReference>
<evidence type="ECO:0000259" key="6">
    <source>
        <dbReference type="PROSITE" id="PS01124"/>
    </source>
</evidence>
<sequence>MKLTLFKILCLVTLFGVFPSTLLAQQESKSIQDKRYVCPPCGCANDHKVFEKPGACKVCGMPLIEEPLGIKGRISNTIEVTYTNSTFNQIYPKLIYPAFFIGLALGLLSLLSLGLGRKKFLNPFLAAIVLVLALYGLKNQLFGVPYGMTDSFQSLFAPISFIVILGPLLYFYNKSVLSTNFRFKRSYWLHFVPGLIIFTWYFSTSLTEESAKRELMHSPFEVAISHYEQSIAVLFGFIYFTVSFVAFKKWKSNHALRSHTLPDWLQKFNLVFLGILIIWGLLIFVNYWIYSFGIATLLYQVLWVSFGLFIYWICFEIMNNPKFFLLNKTNNGVNGLVSITKGELNSITDRLESLMRVEKIYLNEKLSLNDVAQNLEVNPKYLSMILNNSIGKSFYEYVNTFRIEEVKNLMIDPVNSNITIEAIANKAGFNSKSSFNTMFKKVTGMTPKEFMKSGSST</sequence>
<keyword evidence="1" id="KW-0805">Transcription regulation</keyword>
<feature type="transmembrane region" description="Helical" evidence="4">
    <location>
        <begin position="223"/>
        <end position="247"/>
    </location>
</feature>
<feature type="transmembrane region" description="Helical" evidence="4">
    <location>
        <begin position="120"/>
        <end position="137"/>
    </location>
</feature>
<keyword evidence="3" id="KW-0804">Transcription</keyword>
<evidence type="ECO:0000256" key="2">
    <source>
        <dbReference type="ARBA" id="ARBA00023125"/>
    </source>
</evidence>